<dbReference type="EMBL" id="QNUX01000014">
    <property type="protein sequence ID" value="RBN49359.1"/>
    <property type="molecule type" value="Genomic_DNA"/>
</dbReference>
<name>A0A366AWV5_9FLAO</name>
<sequence>MECVHILIYKKIPASIRKKDRKPVEKSRSILSLILILFIMKTTFFKTIVPFAAVAILGISGAFLTTSMQSGSNLATPKQGYMDGPEGPCSVEVNCDTNPGLICEVNGVQAFGKDNNCSEILYRPSN</sequence>
<evidence type="ECO:0000313" key="3">
    <source>
        <dbReference type="Proteomes" id="UP000253676"/>
    </source>
</evidence>
<accession>A0A366AWV5</accession>
<protein>
    <submittedName>
        <fullName evidence="2">Uncharacterized protein</fullName>
    </submittedName>
</protein>
<organism evidence="2 3">
    <name type="scientific">Flavobacterium psychrolimnae</name>
    <dbReference type="NCBI Taxonomy" id="249351"/>
    <lineage>
        <taxon>Bacteria</taxon>
        <taxon>Pseudomonadati</taxon>
        <taxon>Bacteroidota</taxon>
        <taxon>Flavobacteriia</taxon>
        <taxon>Flavobacteriales</taxon>
        <taxon>Flavobacteriaceae</taxon>
        <taxon>Flavobacterium</taxon>
    </lineage>
</organism>
<reference evidence="2 3" key="1">
    <citation type="submission" date="2018-07" db="EMBL/GenBank/DDBJ databases">
        <title>Complete genome sequence of Flavobacterium psychrolimnae LMG 22018.</title>
        <authorList>
            <person name="Kim D.-U."/>
        </authorList>
    </citation>
    <scope>NUCLEOTIDE SEQUENCE [LARGE SCALE GENOMIC DNA]</scope>
    <source>
        <strain evidence="2 3">LMG 22018</strain>
    </source>
</reference>
<evidence type="ECO:0000313" key="2">
    <source>
        <dbReference type="EMBL" id="RBN49359.1"/>
    </source>
</evidence>
<comment type="caution">
    <text evidence="2">The sequence shown here is derived from an EMBL/GenBank/DDBJ whole genome shotgun (WGS) entry which is preliminary data.</text>
</comment>
<feature type="transmembrane region" description="Helical" evidence="1">
    <location>
        <begin position="51"/>
        <end position="68"/>
    </location>
</feature>
<evidence type="ECO:0000256" key="1">
    <source>
        <dbReference type="SAM" id="Phobius"/>
    </source>
</evidence>
<dbReference type="Proteomes" id="UP000253676">
    <property type="component" value="Unassembled WGS sequence"/>
</dbReference>
<keyword evidence="1" id="KW-0812">Transmembrane</keyword>
<keyword evidence="3" id="KW-1185">Reference proteome</keyword>
<keyword evidence="1" id="KW-0472">Membrane</keyword>
<proteinExistence type="predicted"/>
<keyword evidence="1" id="KW-1133">Transmembrane helix</keyword>
<gene>
    <name evidence="2" type="ORF">DR980_13985</name>
</gene>
<dbReference type="AlphaFoldDB" id="A0A366AWV5"/>